<evidence type="ECO:0000313" key="1">
    <source>
        <dbReference type="EMBL" id="KXT10032.1"/>
    </source>
</evidence>
<proteinExistence type="predicted"/>
<keyword evidence="2" id="KW-1185">Reference proteome</keyword>
<evidence type="ECO:0008006" key="3">
    <source>
        <dbReference type="Google" id="ProtNLM"/>
    </source>
</evidence>
<dbReference type="AlphaFoldDB" id="A0A139I674"/>
<sequence length="463" mass="52692">MNRLPEELLALICDTCDHASNKSLRLVERRFEAASDILPGWEKGAWLRAIDLRPDFLEWCQLSSSTSRQAQAARLEYDALPRHNLGVLQLFDAWRAYLFYLREQREWRQDHHGVRLKELLSSLPNLTEAHVKCAGPFAGRTNKGPVWKALLPRIKVGPDNWTYDADHFDPDYVRSCGHAALALMEAVGFRATFFGIKPISKLHIHSSHLASYQDLLEALPPRSRSSAFNASSRFEDMSGSLTYQARVHHNMRLDGFRSLTSLKLHVPHATLTSRLHGVGLQLETLQFLRAAHQLRELDLRYTDDELSPDTDEEMPQLEGLFASDEPVWPHLERLALATNLNAEILLMFLRNHSLTLKELELRDMSIQGVHLLVQGIPEVLQLRHVYMECLWDESPSGHFLSVLSRGTDWEDPYELGVKSYLLRKLPVMPTLTWDGGHDSEVLIIGSGEGSSSEENDDSNEIQL</sequence>
<name>A0A139I674_9PEZI</name>
<organism evidence="1 2">
    <name type="scientific">Pseudocercospora musae</name>
    <dbReference type="NCBI Taxonomy" id="113226"/>
    <lineage>
        <taxon>Eukaryota</taxon>
        <taxon>Fungi</taxon>
        <taxon>Dikarya</taxon>
        <taxon>Ascomycota</taxon>
        <taxon>Pezizomycotina</taxon>
        <taxon>Dothideomycetes</taxon>
        <taxon>Dothideomycetidae</taxon>
        <taxon>Mycosphaerellales</taxon>
        <taxon>Mycosphaerellaceae</taxon>
        <taxon>Pseudocercospora</taxon>
    </lineage>
</organism>
<comment type="caution">
    <text evidence="1">The sequence shown here is derived from an EMBL/GenBank/DDBJ whole genome shotgun (WGS) entry which is preliminary data.</text>
</comment>
<accession>A0A139I674</accession>
<dbReference type="Proteomes" id="UP000073492">
    <property type="component" value="Unassembled WGS sequence"/>
</dbReference>
<protein>
    <recommendedName>
        <fullName evidence="3">F-box domain-containing protein</fullName>
    </recommendedName>
</protein>
<gene>
    <name evidence="1" type="ORF">AC579_1223</name>
</gene>
<reference evidence="1 2" key="1">
    <citation type="submission" date="2015-07" db="EMBL/GenBank/DDBJ databases">
        <title>Comparative genomics of the Sigatoka disease complex on banana suggests a link between parallel evolutionary changes in Pseudocercospora fijiensis and Pseudocercospora eumusae and increased virulence on the banana host.</title>
        <authorList>
            <person name="Chang T.-C."/>
            <person name="Salvucci A."/>
            <person name="Crous P.W."/>
            <person name="Stergiopoulos I."/>
        </authorList>
    </citation>
    <scope>NUCLEOTIDE SEQUENCE [LARGE SCALE GENOMIC DNA]</scope>
    <source>
        <strain evidence="1 2">CBS 116634</strain>
    </source>
</reference>
<dbReference type="EMBL" id="LFZO01000291">
    <property type="protein sequence ID" value="KXT10032.1"/>
    <property type="molecule type" value="Genomic_DNA"/>
</dbReference>
<evidence type="ECO:0000313" key="2">
    <source>
        <dbReference type="Proteomes" id="UP000073492"/>
    </source>
</evidence>
<dbReference type="OrthoDB" id="5422579at2759"/>